<accession>A0AAD2E0F3</accession>
<name>A0AAD2E0F3_9LAMI</name>
<dbReference type="EMBL" id="OU503048">
    <property type="protein sequence ID" value="CAI9774567.1"/>
    <property type="molecule type" value="Genomic_DNA"/>
</dbReference>
<feature type="compositionally biased region" description="Low complexity" evidence="1">
    <location>
        <begin position="51"/>
        <end position="63"/>
    </location>
</feature>
<evidence type="ECO:0000313" key="3">
    <source>
        <dbReference type="Proteomes" id="UP000834106"/>
    </source>
</evidence>
<protein>
    <submittedName>
        <fullName evidence="2">Uncharacterized protein</fullName>
    </submittedName>
</protein>
<evidence type="ECO:0000313" key="2">
    <source>
        <dbReference type="EMBL" id="CAI9774567.1"/>
    </source>
</evidence>
<feature type="region of interest" description="Disordered" evidence="1">
    <location>
        <begin position="46"/>
        <end position="67"/>
    </location>
</feature>
<evidence type="ECO:0000256" key="1">
    <source>
        <dbReference type="SAM" id="MobiDB-lite"/>
    </source>
</evidence>
<dbReference type="AlphaFoldDB" id="A0AAD2E0F3"/>
<organism evidence="2 3">
    <name type="scientific">Fraxinus pennsylvanica</name>
    <dbReference type="NCBI Taxonomy" id="56036"/>
    <lineage>
        <taxon>Eukaryota</taxon>
        <taxon>Viridiplantae</taxon>
        <taxon>Streptophyta</taxon>
        <taxon>Embryophyta</taxon>
        <taxon>Tracheophyta</taxon>
        <taxon>Spermatophyta</taxon>
        <taxon>Magnoliopsida</taxon>
        <taxon>eudicotyledons</taxon>
        <taxon>Gunneridae</taxon>
        <taxon>Pentapetalae</taxon>
        <taxon>asterids</taxon>
        <taxon>lamiids</taxon>
        <taxon>Lamiales</taxon>
        <taxon>Oleaceae</taxon>
        <taxon>Oleeae</taxon>
        <taxon>Fraxinus</taxon>
    </lineage>
</organism>
<proteinExistence type="predicted"/>
<gene>
    <name evidence="2" type="ORF">FPE_LOCUS21997</name>
</gene>
<dbReference type="Proteomes" id="UP000834106">
    <property type="component" value="Chromosome 13"/>
</dbReference>
<keyword evidence="3" id="KW-1185">Reference proteome</keyword>
<sequence length="200" mass="21588">MASSSMAKSNGTLNYFRSHIQNDSVSKPIGRMILFGAKLNVKIPSDHHIHPSAPSPSESPTSPADFEIKTRNSPILCPFSLPSPVESPKSLTGFGIMTQYSPILGPPSPPSPVESPKSQADFGIKTRNLRFQGTLNKSSSHSMAAERVTFGSSEANIAPQKKCLDAKKNEISDVDFFIGKKMKGRVAVAFGFGLGRGRRR</sequence>
<reference evidence="2" key="1">
    <citation type="submission" date="2023-05" db="EMBL/GenBank/DDBJ databases">
        <authorList>
            <person name="Huff M."/>
        </authorList>
    </citation>
    <scope>NUCLEOTIDE SEQUENCE</scope>
</reference>